<accession>A0A8J3M644</accession>
<keyword evidence="2" id="KW-1133">Transmembrane helix</keyword>
<keyword evidence="4" id="KW-1185">Reference proteome</keyword>
<reference evidence="3" key="2">
    <citation type="submission" date="2020-09" db="EMBL/GenBank/DDBJ databases">
        <authorList>
            <person name="Sun Q."/>
            <person name="Zhou Y."/>
        </authorList>
    </citation>
    <scope>NUCLEOTIDE SEQUENCE</scope>
    <source>
        <strain evidence="3">CGMCC 1.16548</strain>
    </source>
</reference>
<dbReference type="AlphaFoldDB" id="A0A8J3M644"/>
<feature type="transmembrane region" description="Helical" evidence="2">
    <location>
        <begin position="6"/>
        <end position="30"/>
    </location>
</feature>
<keyword evidence="2" id="KW-0472">Membrane</keyword>
<evidence type="ECO:0000313" key="4">
    <source>
        <dbReference type="Proteomes" id="UP000617531"/>
    </source>
</evidence>
<proteinExistence type="predicted"/>
<gene>
    <name evidence="3" type="ORF">GCM10011600_27240</name>
</gene>
<comment type="caution">
    <text evidence="3">The sequence shown here is derived from an EMBL/GenBank/DDBJ whole genome shotgun (WGS) entry which is preliminary data.</text>
</comment>
<organism evidence="3 4">
    <name type="scientific">Pseudolysinimonas yzui</name>
    <dbReference type="NCBI Taxonomy" id="2708254"/>
    <lineage>
        <taxon>Bacteria</taxon>
        <taxon>Bacillati</taxon>
        <taxon>Actinomycetota</taxon>
        <taxon>Actinomycetes</taxon>
        <taxon>Micrococcales</taxon>
        <taxon>Microbacteriaceae</taxon>
        <taxon>Pseudolysinimonas</taxon>
    </lineage>
</organism>
<feature type="compositionally biased region" description="Polar residues" evidence="1">
    <location>
        <begin position="85"/>
        <end position="96"/>
    </location>
</feature>
<protein>
    <submittedName>
        <fullName evidence="3">Uncharacterized protein</fullName>
    </submittedName>
</protein>
<evidence type="ECO:0000256" key="1">
    <source>
        <dbReference type="SAM" id="MobiDB-lite"/>
    </source>
</evidence>
<evidence type="ECO:0000313" key="3">
    <source>
        <dbReference type="EMBL" id="GHF24669.1"/>
    </source>
</evidence>
<dbReference type="EMBL" id="BNAI01000008">
    <property type="protein sequence ID" value="GHF24669.1"/>
    <property type="molecule type" value="Genomic_DNA"/>
</dbReference>
<name>A0A8J3M644_9MICO</name>
<sequence length="96" mass="9358">MPTPDSGLFAAVIVAAGVTALVALGMMLFGMHRSSRLTALRGLATAGLALGVVSIAVGGVLAVSPNAAQAAPDQAGPTYVVSSDAGDSQLPTLPLD</sequence>
<feature type="region of interest" description="Disordered" evidence="1">
    <location>
        <begin position="71"/>
        <end position="96"/>
    </location>
</feature>
<dbReference type="RefSeq" id="WP_191284085.1">
    <property type="nucleotide sequence ID" value="NZ_BNAI01000008.1"/>
</dbReference>
<dbReference type="Proteomes" id="UP000617531">
    <property type="component" value="Unassembled WGS sequence"/>
</dbReference>
<keyword evidence="2" id="KW-0812">Transmembrane</keyword>
<reference evidence="3" key="1">
    <citation type="journal article" date="2014" name="Int. J. Syst. Evol. Microbiol.">
        <title>Complete genome sequence of Corynebacterium casei LMG S-19264T (=DSM 44701T), isolated from a smear-ripened cheese.</title>
        <authorList>
            <consortium name="US DOE Joint Genome Institute (JGI-PGF)"/>
            <person name="Walter F."/>
            <person name="Albersmeier A."/>
            <person name="Kalinowski J."/>
            <person name="Ruckert C."/>
        </authorList>
    </citation>
    <scope>NUCLEOTIDE SEQUENCE</scope>
    <source>
        <strain evidence="3">CGMCC 1.16548</strain>
    </source>
</reference>
<feature type="transmembrane region" description="Helical" evidence="2">
    <location>
        <begin position="42"/>
        <end position="63"/>
    </location>
</feature>
<evidence type="ECO:0000256" key="2">
    <source>
        <dbReference type="SAM" id="Phobius"/>
    </source>
</evidence>